<evidence type="ECO:0000313" key="3">
    <source>
        <dbReference type="Proteomes" id="UP001220395"/>
    </source>
</evidence>
<dbReference type="Pfam" id="PF01042">
    <property type="entry name" value="Ribonuc_L-PSP"/>
    <property type="match status" value="1"/>
</dbReference>
<dbReference type="InterPro" id="IPR035959">
    <property type="entry name" value="RutC-like_sf"/>
</dbReference>
<dbReference type="InterPro" id="IPR006175">
    <property type="entry name" value="YjgF/YER057c/UK114"/>
</dbReference>
<feature type="chain" id="PRO_5046408433" evidence="1">
    <location>
        <begin position="21"/>
        <end position="162"/>
    </location>
</feature>
<organism evidence="2 3">
    <name type="scientific">Sphingomonas naphthae</name>
    <dbReference type="NCBI Taxonomy" id="1813468"/>
    <lineage>
        <taxon>Bacteria</taxon>
        <taxon>Pseudomonadati</taxon>
        <taxon>Pseudomonadota</taxon>
        <taxon>Alphaproteobacteria</taxon>
        <taxon>Sphingomonadales</taxon>
        <taxon>Sphingomonadaceae</taxon>
        <taxon>Sphingomonas</taxon>
    </lineage>
</organism>
<accession>A0ABY7TIZ8</accession>
<dbReference type="SUPFAM" id="SSF55298">
    <property type="entry name" value="YjgF-like"/>
    <property type="match status" value="1"/>
</dbReference>
<reference evidence="2 3" key="1">
    <citation type="submission" date="2023-02" db="EMBL/GenBank/DDBJ databases">
        <title>Genome sequence of Sphingomonas naphthae.</title>
        <authorList>
            <person name="Kim S."/>
            <person name="Heo J."/>
            <person name="Kwon S.-W."/>
        </authorList>
    </citation>
    <scope>NUCLEOTIDE SEQUENCE [LARGE SCALE GENOMIC DNA]</scope>
    <source>
        <strain evidence="2 3">KACC 18716</strain>
    </source>
</reference>
<dbReference type="PANTHER" id="PTHR11803:SF59">
    <property type="entry name" value="ENDORIBONUCLEASE"/>
    <property type="match status" value="1"/>
</dbReference>
<dbReference type="CDD" id="cd06151">
    <property type="entry name" value="YjgF_YER057c_UK114_like_3"/>
    <property type="match status" value="1"/>
</dbReference>
<dbReference type="EMBL" id="CP117411">
    <property type="protein sequence ID" value="WCT72915.1"/>
    <property type="molecule type" value="Genomic_DNA"/>
</dbReference>
<dbReference type="Gene3D" id="3.30.1330.40">
    <property type="entry name" value="RutC-like"/>
    <property type="match status" value="1"/>
</dbReference>
<name>A0ABY7TIZ8_9SPHN</name>
<gene>
    <name evidence="2" type="ORF">PQ455_14925</name>
</gene>
<keyword evidence="3" id="KW-1185">Reference proteome</keyword>
<evidence type="ECO:0000256" key="1">
    <source>
        <dbReference type="SAM" id="SignalP"/>
    </source>
</evidence>
<sequence length="162" mass="16916">MKIFAFALPLAMALAAPATAGVVKLPNTPPALILQGSKVSAGTELFFVSGQVPSPIDPKLKAADAKSIEDFGDTKTQTISVLSKIKAILEGQGYTMSDVIKATVLVAADPRTGKAEFAAMNEGFKQFFNSADNPTTTARSAMQVAGLVTPNYLVEIEVIAAK</sequence>
<dbReference type="RefSeq" id="WP_273686890.1">
    <property type="nucleotide sequence ID" value="NZ_CP117411.1"/>
</dbReference>
<feature type="signal peptide" evidence="1">
    <location>
        <begin position="1"/>
        <end position="20"/>
    </location>
</feature>
<keyword evidence="1" id="KW-0732">Signal</keyword>
<dbReference type="PANTHER" id="PTHR11803">
    <property type="entry name" value="2-IMINOBUTANOATE/2-IMINOPROPANOATE DEAMINASE RIDA"/>
    <property type="match status" value="1"/>
</dbReference>
<proteinExistence type="predicted"/>
<evidence type="ECO:0000313" key="2">
    <source>
        <dbReference type="EMBL" id="WCT72915.1"/>
    </source>
</evidence>
<protein>
    <submittedName>
        <fullName evidence="2">RidA family protein</fullName>
    </submittedName>
</protein>
<dbReference type="Proteomes" id="UP001220395">
    <property type="component" value="Chromosome"/>
</dbReference>